<reference evidence="9 10" key="1">
    <citation type="submission" date="2018-01" db="EMBL/GenBank/DDBJ databases">
        <title>The draft genome sequence of Halioglobus japonicus S1-36.</title>
        <authorList>
            <person name="Du Z.-J."/>
            <person name="Shi M.-J."/>
        </authorList>
    </citation>
    <scope>NUCLEOTIDE SEQUENCE [LARGE SCALE GENOMIC DNA]</scope>
    <source>
        <strain evidence="9 10">S1-36</strain>
    </source>
</reference>
<dbReference type="Gene3D" id="3.90.380.10">
    <property type="entry name" value="Naphthalene 1,2-dioxygenase Alpha Subunit, Chain A, domain 1"/>
    <property type="match status" value="2"/>
</dbReference>
<evidence type="ECO:0000256" key="6">
    <source>
        <dbReference type="ARBA" id="ARBA00023014"/>
    </source>
</evidence>
<keyword evidence="4" id="KW-0560">Oxidoreductase</keyword>
<dbReference type="SUPFAM" id="SSF50022">
    <property type="entry name" value="ISP domain"/>
    <property type="match status" value="1"/>
</dbReference>
<dbReference type="PANTHER" id="PTHR43756:SF5">
    <property type="entry name" value="CHOLINE MONOOXYGENASE, CHLOROPLASTIC"/>
    <property type="match status" value="1"/>
</dbReference>
<evidence type="ECO:0000313" key="9">
    <source>
        <dbReference type="EMBL" id="PLW84980.1"/>
    </source>
</evidence>
<dbReference type="Pfam" id="PF00355">
    <property type="entry name" value="Rieske"/>
    <property type="match status" value="1"/>
</dbReference>
<dbReference type="GO" id="GO:0005506">
    <property type="term" value="F:iron ion binding"/>
    <property type="evidence" value="ECO:0007669"/>
    <property type="project" value="InterPro"/>
</dbReference>
<keyword evidence="2" id="KW-0001">2Fe-2S</keyword>
<organism evidence="9 10">
    <name type="scientific">Halioglobus japonicus</name>
    <dbReference type="NCBI Taxonomy" id="930805"/>
    <lineage>
        <taxon>Bacteria</taxon>
        <taxon>Pseudomonadati</taxon>
        <taxon>Pseudomonadota</taxon>
        <taxon>Gammaproteobacteria</taxon>
        <taxon>Cellvibrionales</taxon>
        <taxon>Halieaceae</taxon>
        <taxon>Halioglobus</taxon>
    </lineage>
</organism>
<evidence type="ECO:0000313" key="10">
    <source>
        <dbReference type="Proteomes" id="UP000235162"/>
    </source>
</evidence>
<evidence type="ECO:0000256" key="1">
    <source>
        <dbReference type="ARBA" id="ARBA00001962"/>
    </source>
</evidence>
<dbReference type="SUPFAM" id="SSF55961">
    <property type="entry name" value="Bet v1-like"/>
    <property type="match status" value="1"/>
</dbReference>
<evidence type="ECO:0000256" key="3">
    <source>
        <dbReference type="ARBA" id="ARBA00022723"/>
    </source>
</evidence>
<dbReference type="InterPro" id="IPR036922">
    <property type="entry name" value="Rieske_2Fe-2S_sf"/>
</dbReference>
<sequence length="372" mass="40897">MNRETATALNRRLLAHVTSGTTELADSEARLSCDILLDAAAHALERDRLFTHTPQPVAFSGELPEPLTSLAINVLDTPVLLTRNTAGQLRAFINACRHRGAQVSHGSGASRSLVCPFHGWAYDHDGALKGRPGDSYFCTDADQLKLQPLPVSEQCGVVFVSLQTGMPQADLDNAPAGLQQELKSYGFHEYRAIERREFEVAANWKLVTDLSLESYHFAALHRNSVAKLLESNAVFDVIGRHSRWAFPLQTITELSNTEESAWPDILRGSCTYTLYPGVMFVVNALGAQMIRAEPGKDPGHCRVTYAGVSKPGSDLDQARLAYEFGGDVFENEDLAIAPQCQQGIAASRADLIIGRNEPLLQFWHEQWQAAIE</sequence>
<dbReference type="InterPro" id="IPR017941">
    <property type="entry name" value="Rieske_2Fe-2S"/>
</dbReference>
<proteinExistence type="predicted"/>
<feature type="domain" description="Rieske" evidence="8">
    <location>
        <begin position="54"/>
        <end position="160"/>
    </location>
</feature>
<dbReference type="InterPro" id="IPR015879">
    <property type="entry name" value="Ring_hydroxy_dOase_asu_C_dom"/>
</dbReference>
<dbReference type="GO" id="GO:0051213">
    <property type="term" value="F:dioxygenase activity"/>
    <property type="evidence" value="ECO:0007669"/>
    <property type="project" value="UniProtKB-KW"/>
</dbReference>
<keyword evidence="6" id="KW-0411">Iron-sulfur</keyword>
<dbReference type="InterPro" id="IPR001663">
    <property type="entry name" value="Rng_hydr_dOase-A"/>
</dbReference>
<keyword evidence="3" id="KW-0479">Metal-binding</keyword>
<dbReference type="InterPro" id="IPR015881">
    <property type="entry name" value="ARHD_Rieske_2Fe_2S"/>
</dbReference>
<evidence type="ECO:0000256" key="2">
    <source>
        <dbReference type="ARBA" id="ARBA00022714"/>
    </source>
</evidence>
<dbReference type="PROSITE" id="PS51296">
    <property type="entry name" value="RIESKE"/>
    <property type="match status" value="1"/>
</dbReference>
<dbReference type="Gene3D" id="2.102.10.10">
    <property type="entry name" value="Rieske [2Fe-2S] iron-sulphur domain"/>
    <property type="match status" value="1"/>
</dbReference>
<evidence type="ECO:0000259" key="8">
    <source>
        <dbReference type="PROSITE" id="PS51296"/>
    </source>
</evidence>
<evidence type="ECO:0000256" key="7">
    <source>
        <dbReference type="ARBA" id="ARBA00023027"/>
    </source>
</evidence>
<comment type="cofactor">
    <cofactor evidence="1">
        <name>Fe cation</name>
        <dbReference type="ChEBI" id="CHEBI:24875"/>
    </cofactor>
</comment>
<protein>
    <submittedName>
        <fullName evidence="9">Aromatic ring-hydroxylating dioxygenase subunit alpha</fullName>
    </submittedName>
</protein>
<dbReference type="GO" id="GO:0051537">
    <property type="term" value="F:2 iron, 2 sulfur cluster binding"/>
    <property type="evidence" value="ECO:0007669"/>
    <property type="project" value="UniProtKB-KW"/>
</dbReference>
<accession>A0AAP8MC15</accession>
<dbReference type="Proteomes" id="UP000235162">
    <property type="component" value="Unassembled WGS sequence"/>
</dbReference>
<name>A0AAP8MC15_9GAMM</name>
<dbReference type="AlphaFoldDB" id="A0AAP8MC15"/>
<dbReference type="Pfam" id="PF00848">
    <property type="entry name" value="Ring_hydroxyl_A"/>
    <property type="match status" value="1"/>
</dbReference>
<keyword evidence="7" id="KW-0520">NAD</keyword>
<keyword evidence="9" id="KW-0223">Dioxygenase</keyword>
<gene>
    <name evidence="9" type="ORF">C0029_15680</name>
</gene>
<evidence type="ECO:0000256" key="5">
    <source>
        <dbReference type="ARBA" id="ARBA00023004"/>
    </source>
</evidence>
<dbReference type="PROSITE" id="PS00570">
    <property type="entry name" value="RING_HYDROXYL_ALPHA"/>
    <property type="match status" value="1"/>
</dbReference>
<keyword evidence="10" id="KW-1185">Reference proteome</keyword>
<dbReference type="EMBL" id="PKUR01000004">
    <property type="protein sequence ID" value="PLW84980.1"/>
    <property type="molecule type" value="Genomic_DNA"/>
</dbReference>
<keyword evidence="5" id="KW-0408">Iron</keyword>
<dbReference type="RefSeq" id="WP_084197844.1">
    <property type="nucleotide sequence ID" value="NZ_BMYL01000004.1"/>
</dbReference>
<comment type="caution">
    <text evidence="9">The sequence shown here is derived from an EMBL/GenBank/DDBJ whole genome shotgun (WGS) entry which is preliminary data.</text>
</comment>
<dbReference type="CDD" id="cd03469">
    <property type="entry name" value="Rieske_RO_Alpha_N"/>
    <property type="match status" value="1"/>
</dbReference>
<dbReference type="PANTHER" id="PTHR43756">
    <property type="entry name" value="CHOLINE MONOOXYGENASE, CHLOROPLASTIC"/>
    <property type="match status" value="1"/>
</dbReference>
<evidence type="ECO:0000256" key="4">
    <source>
        <dbReference type="ARBA" id="ARBA00023002"/>
    </source>
</evidence>